<protein>
    <submittedName>
        <fullName evidence="2">Uncharacterized protein</fullName>
    </submittedName>
</protein>
<evidence type="ECO:0000313" key="3">
    <source>
        <dbReference type="Proteomes" id="UP000054241"/>
    </source>
</evidence>
<keyword evidence="1" id="KW-1133">Transmembrane helix</keyword>
<feature type="transmembrane region" description="Helical" evidence="1">
    <location>
        <begin position="23"/>
        <end position="44"/>
    </location>
</feature>
<name>A0A101NGG2_9ACTN</name>
<keyword evidence="3" id="KW-1185">Reference proteome</keyword>
<dbReference type="STRING" id="67285.AQI88_29805"/>
<accession>A0A101NGG2</accession>
<keyword evidence="1" id="KW-0472">Membrane</keyword>
<dbReference type="OrthoDB" id="4334501at2"/>
<reference evidence="2 3" key="1">
    <citation type="submission" date="2015-10" db="EMBL/GenBank/DDBJ databases">
        <title>Draft genome sequence of Streptomyces cellostaticus DSM 40189, type strain for the species Streptomyces cellostaticus.</title>
        <authorList>
            <person name="Ruckert C."/>
            <person name="Winkler A."/>
            <person name="Kalinowski J."/>
            <person name="Kampfer P."/>
            <person name="Glaeser S."/>
        </authorList>
    </citation>
    <scope>NUCLEOTIDE SEQUENCE [LARGE SCALE GENOMIC DNA]</scope>
    <source>
        <strain evidence="2 3">DSM 40189</strain>
    </source>
</reference>
<comment type="caution">
    <text evidence="2">The sequence shown here is derived from an EMBL/GenBank/DDBJ whole genome shotgun (WGS) entry which is preliminary data.</text>
</comment>
<dbReference type="RefSeq" id="WP_067005062.1">
    <property type="nucleotide sequence ID" value="NZ_BNDU01000006.1"/>
</dbReference>
<keyword evidence="1" id="KW-0812">Transmembrane</keyword>
<dbReference type="EMBL" id="LMWL01000057">
    <property type="protein sequence ID" value="KUM92756.1"/>
    <property type="molecule type" value="Genomic_DNA"/>
</dbReference>
<gene>
    <name evidence="2" type="ORF">AQI88_29805</name>
</gene>
<evidence type="ECO:0000313" key="2">
    <source>
        <dbReference type="EMBL" id="KUM92756.1"/>
    </source>
</evidence>
<proteinExistence type="predicted"/>
<evidence type="ECO:0000256" key="1">
    <source>
        <dbReference type="SAM" id="Phobius"/>
    </source>
</evidence>
<dbReference type="Proteomes" id="UP000054241">
    <property type="component" value="Unassembled WGS sequence"/>
</dbReference>
<organism evidence="2 3">
    <name type="scientific">Streptomyces cellostaticus</name>
    <dbReference type="NCBI Taxonomy" id="67285"/>
    <lineage>
        <taxon>Bacteria</taxon>
        <taxon>Bacillati</taxon>
        <taxon>Actinomycetota</taxon>
        <taxon>Actinomycetes</taxon>
        <taxon>Kitasatosporales</taxon>
        <taxon>Streptomycetaceae</taxon>
        <taxon>Streptomyces</taxon>
    </lineage>
</organism>
<dbReference type="AlphaFoldDB" id="A0A101NGG2"/>
<sequence>MSDHEPVFVRKGGRSFYNPNNPLGLALIFLSLAFAVGAIVYLKLDSQWSEDELREATHKAAARLEEEPVTVDESLGYDMYIDDAFEKTGVGPSYGPHVEQVDDSAKGTATYTVTGKGTDAAFCMHLVPVPYGDKAMLNVEVTDGACKES</sequence>